<proteinExistence type="predicted"/>
<evidence type="ECO:0000313" key="2">
    <source>
        <dbReference type="EMBL" id="MBD8037631.1"/>
    </source>
</evidence>
<dbReference type="SUPFAM" id="SSF52540">
    <property type="entry name" value="P-loop containing nucleoside triphosphate hydrolases"/>
    <property type="match status" value="1"/>
</dbReference>
<dbReference type="InterPro" id="IPR012046">
    <property type="entry name" value="LytTR_ABC"/>
</dbReference>
<dbReference type="PIRSF" id="PIRSF036612">
    <property type="entry name" value="ABC_ATP_LytTR"/>
    <property type="match status" value="1"/>
</dbReference>
<feature type="domain" description="HTH LytTR-type" evidence="1">
    <location>
        <begin position="206"/>
        <end position="312"/>
    </location>
</feature>
<dbReference type="InterPro" id="IPR027417">
    <property type="entry name" value="P-loop_NTPase"/>
</dbReference>
<sequence>MKLTIEVIEEFGEVLLPAVELCTEKPLVNIYTDVTKMNLLKLQLLKMPKVYVHAHEEGHYERLTVEETFQFYLKLHNMNDSVEALMKAFGLEQLKKIRVNELTSGERQLLNFLKAYVQRKEAIVLIEPFQNLQQVERKVLMHLIIQLQLAGKKIVLLSNNLEHLINSEGEILRLDEEGLHKMDVKEEQQEQGQGPIETIQLKIEKIPTKKNEKIILFNPPEIDYIESVEGEVFVYVAGEAYPCTLTLSELEKRLHHFGFFRCHRSYIVNLQKVREIISWTRNSYSLSLQGTGKLEVPLSRTKLSELKEIVGI</sequence>
<reference evidence="2 3" key="1">
    <citation type="submission" date="2020-08" db="EMBL/GenBank/DDBJ databases">
        <title>A Genomic Blueprint of the Chicken Gut Microbiome.</title>
        <authorList>
            <person name="Gilroy R."/>
            <person name="Ravi A."/>
            <person name="Getino M."/>
            <person name="Pursley I."/>
            <person name="Horton D.L."/>
            <person name="Alikhan N.-F."/>
            <person name="Baker D."/>
            <person name="Gharbi K."/>
            <person name="Hall N."/>
            <person name="Watson M."/>
            <person name="Adriaenssens E.M."/>
            <person name="Foster-Nyarko E."/>
            <person name="Jarju S."/>
            <person name="Secka A."/>
            <person name="Antonio M."/>
            <person name="Oren A."/>
            <person name="Chaudhuri R."/>
            <person name="La Ragione R.M."/>
            <person name="Hildebrand F."/>
            <person name="Pallen M.J."/>
        </authorList>
    </citation>
    <scope>NUCLEOTIDE SEQUENCE [LARGE SCALE GENOMIC DNA]</scope>
    <source>
        <strain evidence="2 3">A46</strain>
    </source>
</reference>
<name>A0ABR8Y0D5_9BACL</name>
<dbReference type="Pfam" id="PF04397">
    <property type="entry name" value="LytTR"/>
    <property type="match status" value="1"/>
</dbReference>
<dbReference type="PANTHER" id="PTHR37299">
    <property type="entry name" value="TRANSCRIPTIONAL REGULATOR-RELATED"/>
    <property type="match status" value="1"/>
</dbReference>
<dbReference type="RefSeq" id="WP_191700712.1">
    <property type="nucleotide sequence ID" value="NZ_JACSPZ010000006.1"/>
</dbReference>
<keyword evidence="2" id="KW-0238">DNA-binding</keyword>
<organism evidence="2 3">
    <name type="scientific">Solibacillus faecavium</name>
    <dbReference type="NCBI Taxonomy" id="2762221"/>
    <lineage>
        <taxon>Bacteria</taxon>
        <taxon>Bacillati</taxon>
        <taxon>Bacillota</taxon>
        <taxon>Bacilli</taxon>
        <taxon>Bacillales</taxon>
        <taxon>Caryophanaceae</taxon>
        <taxon>Solibacillus</taxon>
    </lineage>
</organism>
<keyword evidence="3" id="KW-1185">Reference proteome</keyword>
<dbReference type="PROSITE" id="PS50930">
    <property type="entry name" value="HTH_LYTTR"/>
    <property type="match status" value="1"/>
</dbReference>
<dbReference type="Gene3D" id="2.40.50.1020">
    <property type="entry name" value="LytTr DNA-binding domain"/>
    <property type="match status" value="1"/>
</dbReference>
<accession>A0ABR8Y0D5</accession>
<dbReference type="InterPro" id="IPR046947">
    <property type="entry name" value="LytR-like"/>
</dbReference>
<protein>
    <submittedName>
        <fullName evidence="2">LytTR family transcriptional regulator DNA-binding domain-containing protein</fullName>
    </submittedName>
</protein>
<dbReference type="Gene3D" id="3.40.50.300">
    <property type="entry name" value="P-loop containing nucleotide triphosphate hydrolases"/>
    <property type="match status" value="1"/>
</dbReference>
<dbReference type="EMBL" id="JACSPZ010000006">
    <property type="protein sequence ID" value="MBD8037631.1"/>
    <property type="molecule type" value="Genomic_DNA"/>
</dbReference>
<dbReference type="PANTHER" id="PTHR37299:SF1">
    <property type="entry name" value="STAGE 0 SPORULATION PROTEIN A HOMOLOG"/>
    <property type="match status" value="1"/>
</dbReference>
<evidence type="ECO:0000259" key="1">
    <source>
        <dbReference type="PROSITE" id="PS50930"/>
    </source>
</evidence>
<evidence type="ECO:0000313" key="3">
    <source>
        <dbReference type="Proteomes" id="UP000619101"/>
    </source>
</evidence>
<dbReference type="InterPro" id="IPR007492">
    <property type="entry name" value="LytTR_DNA-bd_dom"/>
</dbReference>
<dbReference type="Proteomes" id="UP000619101">
    <property type="component" value="Unassembled WGS sequence"/>
</dbReference>
<dbReference type="GO" id="GO:0003677">
    <property type="term" value="F:DNA binding"/>
    <property type="evidence" value="ECO:0007669"/>
    <property type="project" value="UniProtKB-KW"/>
</dbReference>
<gene>
    <name evidence="2" type="ORF">H9635_12845</name>
</gene>
<dbReference type="SMART" id="SM00850">
    <property type="entry name" value="LytTR"/>
    <property type="match status" value="1"/>
</dbReference>
<comment type="caution">
    <text evidence="2">The sequence shown here is derived from an EMBL/GenBank/DDBJ whole genome shotgun (WGS) entry which is preliminary data.</text>
</comment>